<name>A0A5D3KLK0_9BRAD</name>
<gene>
    <name evidence="2" type="ORF">FXB40_11350</name>
</gene>
<dbReference type="Proteomes" id="UP000324758">
    <property type="component" value="Unassembled WGS sequence"/>
</dbReference>
<reference evidence="2 3" key="1">
    <citation type="submission" date="2019-08" db="EMBL/GenBank/DDBJ databases">
        <title>Bradyrhizobium hipponensis sp. nov., a rhizobium isolated from a Lupinus angustifolius root nodule in Tunisia.</title>
        <authorList>
            <person name="Off K."/>
            <person name="Rejili M."/>
            <person name="Mars M."/>
            <person name="Brachmann A."/>
            <person name="Marin M."/>
        </authorList>
    </citation>
    <scope>NUCLEOTIDE SEQUENCE [LARGE SCALE GENOMIC DNA]</scope>
    <source>
        <strain evidence="2 3">CTAW71</strain>
    </source>
</reference>
<dbReference type="InterPro" id="IPR006448">
    <property type="entry name" value="Phage_term_ssu_P27"/>
</dbReference>
<dbReference type="OrthoDB" id="7595322at2"/>
<dbReference type="AlphaFoldDB" id="A0A5D3KLK0"/>
<evidence type="ECO:0000256" key="1">
    <source>
        <dbReference type="SAM" id="MobiDB-lite"/>
    </source>
</evidence>
<evidence type="ECO:0000313" key="3">
    <source>
        <dbReference type="Proteomes" id="UP000324758"/>
    </source>
</evidence>
<protein>
    <submittedName>
        <fullName evidence="2">P27 family phage terminase small subunit</fullName>
    </submittedName>
</protein>
<feature type="region of interest" description="Disordered" evidence="1">
    <location>
        <begin position="1"/>
        <end position="22"/>
    </location>
</feature>
<comment type="caution">
    <text evidence="2">The sequence shown here is derived from an EMBL/GenBank/DDBJ whole genome shotgun (WGS) entry which is preliminary data.</text>
</comment>
<evidence type="ECO:0000313" key="2">
    <source>
        <dbReference type="EMBL" id="TYL96631.1"/>
    </source>
</evidence>
<sequence length="113" mass="12594">MTKSNKTAPAAPKHLRKESGESFKHVMRDYDLDEHHVILLTKACEALDRVEEARSAIKTHGMTYTDRFGTPRARPEIAIERDNRTAVARLFRELGLDLAGDGKTAPAALPANR</sequence>
<organism evidence="2 3">
    <name type="scientific">Bradyrhizobium rifense</name>
    <dbReference type="NCBI Taxonomy" id="515499"/>
    <lineage>
        <taxon>Bacteria</taxon>
        <taxon>Pseudomonadati</taxon>
        <taxon>Pseudomonadota</taxon>
        <taxon>Alphaproteobacteria</taxon>
        <taxon>Hyphomicrobiales</taxon>
        <taxon>Nitrobacteraceae</taxon>
        <taxon>Bradyrhizobium</taxon>
    </lineage>
</organism>
<dbReference type="Pfam" id="PF05119">
    <property type="entry name" value="Terminase_4"/>
    <property type="match status" value="1"/>
</dbReference>
<accession>A0A5D3KLK0</accession>
<dbReference type="EMBL" id="VSSS01000018">
    <property type="protein sequence ID" value="TYL96631.1"/>
    <property type="molecule type" value="Genomic_DNA"/>
</dbReference>
<proteinExistence type="predicted"/>
<dbReference type="RefSeq" id="WP_148772294.1">
    <property type="nucleotide sequence ID" value="NZ_VSSS01000018.1"/>
</dbReference>
<keyword evidence="3" id="KW-1185">Reference proteome</keyword>